<dbReference type="EC" id="4.2.3.153" evidence="2"/>
<proteinExistence type="predicted"/>
<evidence type="ECO:0000256" key="3">
    <source>
        <dbReference type="ARBA" id="ARBA00023239"/>
    </source>
</evidence>
<feature type="active site" description="Schiff-base intermediate with substrate" evidence="7">
    <location>
        <position position="30"/>
    </location>
</feature>
<dbReference type="PIRSF" id="PIRSF015957">
    <property type="entry name" value="UCP015957"/>
    <property type="match status" value="1"/>
</dbReference>
<sequence length="244" mass="26706">MHSIKLLISVKSLDEVKDVVEGGADIIDVKDPSNGSLGLPDLSLVKEVIDVVRSLGSKEVSMALGDVDKENKALNYIAFVGGVLNVDYIKVGMAVIDFDVATRIARNIADTVSVFPKLRIVLVGYADYLYTQSIEPLKIVDVAIKTEAEGVMIDTLRKGRWTTFDVLSLEYLRKFAEKAHEASLLAAIAGSIRIEHISLCMKLGFDVVGVRGAVCTGGRSGKISRELVKQFKLEIEKYKALRSY</sequence>
<evidence type="ECO:0000256" key="1">
    <source>
        <dbReference type="ARBA" id="ARBA00003810"/>
    </source>
</evidence>
<dbReference type="InterPro" id="IPR011060">
    <property type="entry name" value="RibuloseP-bd_barrel"/>
</dbReference>
<dbReference type="AlphaFoldDB" id="A0A7C4NT60"/>
<reference evidence="9" key="1">
    <citation type="journal article" date="2020" name="mSystems">
        <title>Genome- and Community-Level Interaction Insights into Carbon Utilization and Element Cycling Functions of Hydrothermarchaeota in Hydrothermal Sediment.</title>
        <authorList>
            <person name="Zhou Z."/>
            <person name="Liu Y."/>
            <person name="Xu W."/>
            <person name="Pan J."/>
            <person name="Luo Z.H."/>
            <person name="Li M."/>
        </authorList>
    </citation>
    <scope>NUCLEOTIDE SEQUENCE [LARGE SCALE GENOMIC DNA]</scope>
    <source>
        <strain evidence="9">SpSt-637</strain>
        <strain evidence="8">SpSt-667</strain>
    </source>
</reference>
<dbReference type="Pfam" id="PF04476">
    <property type="entry name" value="4HFCP_synth"/>
    <property type="match status" value="1"/>
</dbReference>
<comment type="function">
    <text evidence="1">Catalyzes the formation of 4-(hydroxymethyl)-2-furancarboxaldehyde phosphate (4-HFC-P) from two molecules of glyceraldehyde-3-P (GA-3-P).</text>
</comment>
<dbReference type="GO" id="GO:0016829">
    <property type="term" value="F:lyase activity"/>
    <property type="evidence" value="ECO:0007669"/>
    <property type="project" value="UniProtKB-KW"/>
</dbReference>
<dbReference type="SUPFAM" id="SSF51366">
    <property type="entry name" value="Ribulose-phoshate binding barrel"/>
    <property type="match status" value="1"/>
</dbReference>
<comment type="catalytic activity">
    <reaction evidence="6">
        <text>2 D-glyceraldehyde 3-phosphate = 4-(hydroxymethyl)-2-furancarboxaldehyde phosphate + phosphate + 2 H2O</text>
        <dbReference type="Rhea" id="RHEA:43536"/>
        <dbReference type="ChEBI" id="CHEBI:15377"/>
        <dbReference type="ChEBI" id="CHEBI:43474"/>
        <dbReference type="ChEBI" id="CHEBI:59776"/>
        <dbReference type="ChEBI" id="CHEBI:83407"/>
        <dbReference type="EC" id="4.2.3.153"/>
    </reaction>
</comment>
<keyword evidence="3" id="KW-0456">Lyase</keyword>
<name>A0A7C4NT60_9CREN</name>
<evidence type="ECO:0000256" key="6">
    <source>
        <dbReference type="ARBA" id="ARBA00047628"/>
    </source>
</evidence>
<evidence type="ECO:0000313" key="9">
    <source>
        <dbReference type="EMBL" id="HGQ64412.1"/>
    </source>
</evidence>
<evidence type="ECO:0000256" key="5">
    <source>
        <dbReference type="ARBA" id="ARBA00032523"/>
    </source>
</evidence>
<protein>
    <recommendedName>
        <fullName evidence="2">(5-formylfuran-3-yl)methyl phosphate synthase</fullName>
        <ecNumber evidence="2">4.2.3.153</ecNumber>
    </recommendedName>
    <alternativeName>
        <fullName evidence="5">4-(hydroxymethyl)-2-furancarboxaldehyde-phosphate synthase</fullName>
    </alternativeName>
</protein>
<accession>A0A7C4NT60</accession>
<organism evidence="9">
    <name type="scientific">Ignisphaera aggregans</name>
    <dbReference type="NCBI Taxonomy" id="334771"/>
    <lineage>
        <taxon>Archaea</taxon>
        <taxon>Thermoproteota</taxon>
        <taxon>Thermoprotei</taxon>
        <taxon>Desulfurococcales</taxon>
        <taxon>Desulfurococcaceae</taxon>
        <taxon>Ignisphaera</taxon>
    </lineage>
</organism>
<keyword evidence="4" id="KW-0704">Schiff base</keyword>
<evidence type="ECO:0000256" key="4">
    <source>
        <dbReference type="ARBA" id="ARBA00023270"/>
    </source>
</evidence>
<gene>
    <name evidence="9" type="ORF">ENU08_04120</name>
    <name evidence="8" type="ORF">ENU41_06640</name>
</gene>
<evidence type="ECO:0000256" key="2">
    <source>
        <dbReference type="ARBA" id="ARBA00012553"/>
    </source>
</evidence>
<dbReference type="EMBL" id="DTBD01000031">
    <property type="protein sequence ID" value="HGQ64412.1"/>
    <property type="molecule type" value="Genomic_DNA"/>
</dbReference>
<evidence type="ECO:0000313" key="8">
    <source>
        <dbReference type="EMBL" id="HGQ36336.1"/>
    </source>
</evidence>
<evidence type="ECO:0000256" key="7">
    <source>
        <dbReference type="PIRSR" id="PIRSR015957-1"/>
    </source>
</evidence>
<dbReference type="InterPro" id="IPR007565">
    <property type="entry name" value="4HFCP_synth"/>
</dbReference>
<comment type="caution">
    <text evidence="9">The sequence shown here is derived from an EMBL/GenBank/DDBJ whole genome shotgun (WGS) entry which is preliminary data.</text>
</comment>
<dbReference type="EMBL" id="DTCK01000041">
    <property type="protein sequence ID" value="HGQ36336.1"/>
    <property type="molecule type" value="Genomic_DNA"/>
</dbReference>
<feature type="active site" description="Proton acceptor" evidence="7">
    <location>
        <position position="90"/>
    </location>
</feature>